<dbReference type="RefSeq" id="WP_050061246.1">
    <property type="nucleotide sequence ID" value="NZ_JACHEK010000011.1"/>
</dbReference>
<gene>
    <name evidence="2" type="ORF">HNQ77_004879</name>
</gene>
<accession>A0A841K8K8</accession>
<dbReference type="OrthoDB" id="123466at2"/>
<sequence>MNEPINRGQSHGLGQSKGETALSPAGAGRLPLPSATTPPHATEESRLKELEAANARLLKLVGELLVVNQQLRERSAS</sequence>
<keyword evidence="3" id="KW-1185">Reference proteome</keyword>
<evidence type="ECO:0000313" key="2">
    <source>
        <dbReference type="EMBL" id="MBB6146898.1"/>
    </source>
</evidence>
<evidence type="ECO:0000313" key="3">
    <source>
        <dbReference type="Proteomes" id="UP000538666"/>
    </source>
</evidence>
<dbReference type="EMBL" id="JACHEK010000011">
    <property type="protein sequence ID" value="MBB6146898.1"/>
    <property type="molecule type" value="Genomic_DNA"/>
</dbReference>
<organism evidence="2 3">
    <name type="scientific">Silvibacterium bohemicum</name>
    <dbReference type="NCBI Taxonomy" id="1577686"/>
    <lineage>
        <taxon>Bacteria</taxon>
        <taxon>Pseudomonadati</taxon>
        <taxon>Acidobacteriota</taxon>
        <taxon>Terriglobia</taxon>
        <taxon>Terriglobales</taxon>
        <taxon>Acidobacteriaceae</taxon>
        <taxon>Silvibacterium</taxon>
    </lineage>
</organism>
<reference evidence="2 3" key="1">
    <citation type="submission" date="2020-08" db="EMBL/GenBank/DDBJ databases">
        <title>Genomic Encyclopedia of Type Strains, Phase IV (KMG-IV): sequencing the most valuable type-strain genomes for metagenomic binning, comparative biology and taxonomic classification.</title>
        <authorList>
            <person name="Goeker M."/>
        </authorList>
    </citation>
    <scope>NUCLEOTIDE SEQUENCE [LARGE SCALE GENOMIC DNA]</scope>
    <source>
        <strain evidence="2 3">DSM 103733</strain>
    </source>
</reference>
<evidence type="ECO:0000256" key="1">
    <source>
        <dbReference type="SAM" id="MobiDB-lite"/>
    </source>
</evidence>
<dbReference type="Proteomes" id="UP000538666">
    <property type="component" value="Unassembled WGS sequence"/>
</dbReference>
<feature type="region of interest" description="Disordered" evidence="1">
    <location>
        <begin position="1"/>
        <end position="45"/>
    </location>
</feature>
<dbReference type="AlphaFoldDB" id="A0A841K8K8"/>
<proteinExistence type="predicted"/>
<protein>
    <submittedName>
        <fullName evidence="2">Uncharacterized protein</fullName>
    </submittedName>
</protein>
<name>A0A841K8K8_9BACT</name>
<comment type="caution">
    <text evidence="2">The sequence shown here is derived from an EMBL/GenBank/DDBJ whole genome shotgun (WGS) entry which is preliminary data.</text>
</comment>